<evidence type="ECO:0000313" key="1">
    <source>
        <dbReference type="EMBL" id="KAL3514321.1"/>
    </source>
</evidence>
<accession>A0ABD2Z4A0</accession>
<comment type="caution">
    <text evidence="1">The sequence shown here is derived from an EMBL/GenBank/DDBJ whole genome shotgun (WGS) entry which is preliminary data.</text>
</comment>
<organism evidence="1 2">
    <name type="scientific">Cinchona calisaya</name>
    <dbReference type="NCBI Taxonomy" id="153742"/>
    <lineage>
        <taxon>Eukaryota</taxon>
        <taxon>Viridiplantae</taxon>
        <taxon>Streptophyta</taxon>
        <taxon>Embryophyta</taxon>
        <taxon>Tracheophyta</taxon>
        <taxon>Spermatophyta</taxon>
        <taxon>Magnoliopsida</taxon>
        <taxon>eudicotyledons</taxon>
        <taxon>Gunneridae</taxon>
        <taxon>Pentapetalae</taxon>
        <taxon>asterids</taxon>
        <taxon>lamiids</taxon>
        <taxon>Gentianales</taxon>
        <taxon>Rubiaceae</taxon>
        <taxon>Cinchonoideae</taxon>
        <taxon>Cinchoneae</taxon>
        <taxon>Cinchona</taxon>
    </lineage>
</organism>
<sequence>MLLVKLCCKRSLLKNKYVGEVNISLNQLFAEAPARENVVYDVLRNDAEGTFGTLWFSYSFGPFPRNINVPVLTQSNPTRGYGQGRPQNFAILLGAIADGVRIWNSLFPGAEELYQSLVGG</sequence>
<protein>
    <submittedName>
        <fullName evidence="1">Uncharacterized protein</fullName>
    </submittedName>
</protein>
<gene>
    <name evidence="1" type="ORF">ACH5RR_027038</name>
</gene>
<keyword evidence="2" id="KW-1185">Reference proteome</keyword>
<proteinExistence type="predicted"/>
<evidence type="ECO:0000313" key="2">
    <source>
        <dbReference type="Proteomes" id="UP001630127"/>
    </source>
</evidence>
<dbReference type="Proteomes" id="UP001630127">
    <property type="component" value="Unassembled WGS sequence"/>
</dbReference>
<dbReference type="AlphaFoldDB" id="A0ABD2Z4A0"/>
<reference evidence="1 2" key="1">
    <citation type="submission" date="2024-11" db="EMBL/GenBank/DDBJ databases">
        <title>A near-complete genome assembly of Cinchona calisaya.</title>
        <authorList>
            <person name="Lian D.C."/>
            <person name="Zhao X.W."/>
            <person name="Wei L."/>
        </authorList>
    </citation>
    <scope>NUCLEOTIDE SEQUENCE [LARGE SCALE GENOMIC DNA]</scope>
    <source>
        <tissue evidence="1">Nenye</tissue>
    </source>
</reference>
<dbReference type="EMBL" id="JBJUIK010000011">
    <property type="protein sequence ID" value="KAL3514321.1"/>
    <property type="molecule type" value="Genomic_DNA"/>
</dbReference>
<name>A0ABD2Z4A0_9GENT</name>